<sequence>MVTAMAVALAAACCGGVPAAIVTGLLLAVCCAGLTQWLASSSSELTWLPSVCCALMVAAFPSLLVALPGTAYTCARTSRHDSSHDESDTHGTRLPASSRIRTMIALCATLAWLPACVRLIAMAAAGMPLGMGVSPSREAPLAYMACLFSVIAFLLGHTRRELAHASRSSRHARDARRAMARDMAARLTSSAEERDIATRMATLDERTRIARDIHDNVGHLLTRAIMQTEASKIVSQARGDMEAVRSLEEIGGTLHETMTMMRQSVHDLADEGTDFPSMVEEAARCSSALDVRVTNDVTAVPAPVARCCVALIREALANTVHHGTASHAEVVLRDFPAFWQIAVQDDGGRPRTTGSADPEISRGMGLADIEARVRALGGTCTYGPNGPGWRVFASIPKRDSAPSEV</sequence>
<keyword evidence="7" id="KW-0067">ATP-binding</keyword>
<evidence type="ECO:0000256" key="3">
    <source>
        <dbReference type="ARBA" id="ARBA00022553"/>
    </source>
</evidence>
<keyword evidence="5" id="KW-0547">Nucleotide-binding</keyword>
<keyword evidence="9" id="KW-0472">Membrane</keyword>
<evidence type="ECO:0000256" key="8">
    <source>
        <dbReference type="ARBA" id="ARBA00023012"/>
    </source>
</evidence>
<evidence type="ECO:0000256" key="2">
    <source>
        <dbReference type="ARBA" id="ARBA00012438"/>
    </source>
</evidence>
<keyword evidence="10" id="KW-0732">Signal</keyword>
<evidence type="ECO:0000256" key="7">
    <source>
        <dbReference type="ARBA" id="ARBA00022840"/>
    </source>
</evidence>
<feature type="transmembrane region" description="Helical" evidence="9">
    <location>
        <begin position="47"/>
        <end position="67"/>
    </location>
</feature>
<dbReference type="GO" id="GO:0046983">
    <property type="term" value="F:protein dimerization activity"/>
    <property type="evidence" value="ECO:0007669"/>
    <property type="project" value="InterPro"/>
</dbReference>
<evidence type="ECO:0000256" key="5">
    <source>
        <dbReference type="ARBA" id="ARBA00022741"/>
    </source>
</evidence>
<dbReference type="eggNOG" id="COG4585">
    <property type="taxonomic scope" value="Bacteria"/>
</dbReference>
<dbReference type="Proteomes" id="UP000029060">
    <property type="component" value="Unassembled WGS sequence"/>
</dbReference>
<dbReference type="InterPro" id="IPR036890">
    <property type="entry name" value="HATPase_C_sf"/>
</dbReference>
<name>A0A087BH05_9BIFI</name>
<organism evidence="12 13">
    <name type="scientific">Bifidobacterium merycicum</name>
    <dbReference type="NCBI Taxonomy" id="78345"/>
    <lineage>
        <taxon>Bacteria</taxon>
        <taxon>Bacillati</taxon>
        <taxon>Actinomycetota</taxon>
        <taxon>Actinomycetes</taxon>
        <taxon>Bifidobacteriales</taxon>
        <taxon>Bifidobacteriaceae</taxon>
        <taxon>Bifidobacterium</taxon>
    </lineage>
</organism>
<comment type="catalytic activity">
    <reaction evidence="1">
        <text>ATP + protein L-histidine = ADP + protein N-phospho-L-histidine.</text>
        <dbReference type="EC" id="2.7.13.3"/>
    </reaction>
</comment>
<keyword evidence="6 12" id="KW-0418">Kinase</keyword>
<comment type="caution">
    <text evidence="12">The sequence shown here is derived from an EMBL/GenBank/DDBJ whole genome shotgun (WGS) entry which is preliminary data.</text>
</comment>
<feature type="signal peptide" evidence="10">
    <location>
        <begin position="1"/>
        <end position="19"/>
    </location>
</feature>
<dbReference type="InterPro" id="IPR050482">
    <property type="entry name" value="Sensor_HK_TwoCompSys"/>
</dbReference>
<dbReference type="InterPro" id="IPR011712">
    <property type="entry name" value="Sig_transdc_His_kin_sub3_dim/P"/>
</dbReference>
<feature type="domain" description="Signal transduction histidine kinase subgroup 3 dimerisation and phosphoacceptor" evidence="11">
    <location>
        <begin position="205"/>
        <end position="269"/>
    </location>
</feature>
<evidence type="ECO:0000256" key="1">
    <source>
        <dbReference type="ARBA" id="ARBA00000085"/>
    </source>
</evidence>
<dbReference type="PANTHER" id="PTHR24421">
    <property type="entry name" value="NITRATE/NITRITE SENSOR PROTEIN NARX-RELATED"/>
    <property type="match status" value="1"/>
</dbReference>
<keyword evidence="9" id="KW-1133">Transmembrane helix</keyword>
<dbReference type="GO" id="GO:0016020">
    <property type="term" value="C:membrane"/>
    <property type="evidence" value="ECO:0007669"/>
    <property type="project" value="InterPro"/>
</dbReference>
<protein>
    <recommendedName>
        <fullName evidence="2">histidine kinase</fullName>
        <ecNumber evidence="2">2.7.13.3</ecNumber>
    </recommendedName>
</protein>
<evidence type="ECO:0000256" key="9">
    <source>
        <dbReference type="SAM" id="Phobius"/>
    </source>
</evidence>
<dbReference type="GO" id="GO:0000155">
    <property type="term" value="F:phosphorelay sensor kinase activity"/>
    <property type="evidence" value="ECO:0007669"/>
    <property type="project" value="InterPro"/>
</dbReference>
<evidence type="ECO:0000313" key="12">
    <source>
        <dbReference type="EMBL" id="KFI70305.1"/>
    </source>
</evidence>
<keyword evidence="8" id="KW-0902">Two-component regulatory system</keyword>
<dbReference type="Gene3D" id="3.30.565.10">
    <property type="entry name" value="Histidine kinase-like ATPase, C-terminal domain"/>
    <property type="match status" value="1"/>
</dbReference>
<dbReference type="STRING" id="78345.BMERY_0790"/>
<feature type="chain" id="PRO_5001818889" description="histidine kinase" evidence="10">
    <location>
        <begin position="20"/>
        <end position="405"/>
    </location>
</feature>
<evidence type="ECO:0000256" key="10">
    <source>
        <dbReference type="SAM" id="SignalP"/>
    </source>
</evidence>
<dbReference type="GO" id="GO:0005524">
    <property type="term" value="F:ATP binding"/>
    <property type="evidence" value="ECO:0007669"/>
    <property type="project" value="UniProtKB-KW"/>
</dbReference>
<evidence type="ECO:0000259" key="11">
    <source>
        <dbReference type="Pfam" id="PF07730"/>
    </source>
</evidence>
<gene>
    <name evidence="12" type="ORF">BMERY_0790</name>
</gene>
<accession>A0A087BH05</accession>
<dbReference type="EMBL" id="JGZC01000006">
    <property type="protein sequence ID" value="KFI70305.1"/>
    <property type="molecule type" value="Genomic_DNA"/>
</dbReference>
<evidence type="ECO:0000256" key="6">
    <source>
        <dbReference type="ARBA" id="ARBA00022777"/>
    </source>
</evidence>
<reference evidence="12 13" key="1">
    <citation type="submission" date="2014-03" db="EMBL/GenBank/DDBJ databases">
        <title>Genomics of Bifidobacteria.</title>
        <authorList>
            <person name="Ventura M."/>
            <person name="Milani C."/>
            <person name="Lugli G.A."/>
        </authorList>
    </citation>
    <scope>NUCLEOTIDE SEQUENCE [LARGE SCALE GENOMIC DNA]</scope>
    <source>
        <strain evidence="12 13">LMG 11341</strain>
    </source>
</reference>
<keyword evidence="3" id="KW-0597">Phosphoprotein</keyword>
<evidence type="ECO:0000313" key="13">
    <source>
        <dbReference type="Proteomes" id="UP000029060"/>
    </source>
</evidence>
<evidence type="ECO:0000256" key="4">
    <source>
        <dbReference type="ARBA" id="ARBA00022679"/>
    </source>
</evidence>
<dbReference type="SUPFAM" id="SSF55874">
    <property type="entry name" value="ATPase domain of HSP90 chaperone/DNA topoisomerase II/histidine kinase"/>
    <property type="match status" value="1"/>
</dbReference>
<keyword evidence="4 12" id="KW-0808">Transferase</keyword>
<proteinExistence type="predicted"/>
<feature type="transmembrane region" description="Helical" evidence="9">
    <location>
        <begin position="103"/>
        <end position="129"/>
    </location>
</feature>
<dbReference type="AlphaFoldDB" id="A0A087BH05"/>
<dbReference type="Gene3D" id="1.20.5.1930">
    <property type="match status" value="1"/>
</dbReference>
<keyword evidence="13" id="KW-1185">Reference proteome</keyword>
<dbReference type="CDD" id="cd16917">
    <property type="entry name" value="HATPase_UhpB-NarQ-NarX-like"/>
    <property type="match status" value="1"/>
</dbReference>
<keyword evidence="9" id="KW-0812">Transmembrane</keyword>
<dbReference type="PANTHER" id="PTHR24421:SF10">
    <property type="entry name" value="NITRATE_NITRITE SENSOR PROTEIN NARQ"/>
    <property type="match status" value="1"/>
</dbReference>
<dbReference type="Pfam" id="PF07730">
    <property type="entry name" value="HisKA_3"/>
    <property type="match status" value="1"/>
</dbReference>
<feature type="transmembrane region" description="Helical" evidence="9">
    <location>
        <begin position="141"/>
        <end position="158"/>
    </location>
</feature>
<dbReference type="EC" id="2.7.13.3" evidence="2"/>